<dbReference type="FunFam" id="3.90.1150.10:FF:000033">
    <property type="entry name" value="Cystathionine gamma-synthase"/>
    <property type="match status" value="1"/>
</dbReference>
<name>A0A3D8IEZ7_9HELI</name>
<evidence type="ECO:0000256" key="6">
    <source>
        <dbReference type="RuleBase" id="RU362118"/>
    </source>
</evidence>
<keyword evidence="4 5" id="KW-0663">Pyridoxal phosphate</keyword>
<dbReference type="GO" id="GO:0005737">
    <property type="term" value="C:cytoplasm"/>
    <property type="evidence" value="ECO:0007669"/>
    <property type="project" value="TreeGrafter"/>
</dbReference>
<dbReference type="Gene3D" id="3.90.1150.10">
    <property type="entry name" value="Aspartate Aminotransferase, domain 1"/>
    <property type="match status" value="1"/>
</dbReference>
<evidence type="ECO:0000313" key="7">
    <source>
        <dbReference type="EMBL" id="RDU63793.1"/>
    </source>
</evidence>
<dbReference type="SUPFAM" id="SSF53383">
    <property type="entry name" value="PLP-dependent transferases"/>
    <property type="match status" value="1"/>
</dbReference>
<dbReference type="InterPro" id="IPR015422">
    <property type="entry name" value="PyrdxlP-dep_Trfase_small"/>
</dbReference>
<sequence length="432" mass="47387">MANLLHNNYTQETLALHAGYTYDTQRTLSVPIYQNTAYSFETLEQAAARFGLQELGNIYSRLTNPTYKILGDRLAAVEGGAFGVAAASGTAAIFYALANLAQNGDSIVYSNKIYGGTQTLIVHTLKRFGIHSKVFDIDDIEGTLENVIDETTKVIFFESLSNPQISIADVEKITKIAQKYGIVTICDNTVATAFLHKPFDFGVDVAVYSLSKYVNGQGSALGGAVIERKELNDLLVNNPRYPAFNTPDESYHGLVYATLANALPIFGIRLITEWLRNIGATLSPQNAWIILQGLETLELRIKKHSQNALEVARFLQTHPKVKNVFYPGLENNPYHSLLRKYFTDSNASGLLSFEVSSFEEAKKVCNALEIFAIVANIGDSKSLVIHPASTTHSQLSEAELKSAGITPCTIRLSIGLESPQDLIADLKQALEK</sequence>
<dbReference type="GO" id="GO:0004124">
    <property type="term" value="F:cysteine synthase activity"/>
    <property type="evidence" value="ECO:0007669"/>
    <property type="project" value="TreeGrafter"/>
</dbReference>
<accession>A0A3D8IEZ7</accession>
<comment type="cofactor">
    <cofactor evidence="1 6">
        <name>pyridoxal 5'-phosphate</name>
        <dbReference type="ChEBI" id="CHEBI:597326"/>
    </cofactor>
</comment>
<reference evidence="7 8" key="1">
    <citation type="submission" date="2018-04" db="EMBL/GenBank/DDBJ databases">
        <title>Novel Campyloabacter and Helicobacter Species and Strains.</title>
        <authorList>
            <person name="Mannion A.J."/>
            <person name="Shen Z."/>
            <person name="Fox J.G."/>
        </authorList>
    </citation>
    <scope>NUCLEOTIDE SEQUENCE [LARGE SCALE GENOMIC DNA]</scope>
    <source>
        <strain evidence="7 8">MIT 99-5101</strain>
    </source>
</reference>
<evidence type="ECO:0000256" key="2">
    <source>
        <dbReference type="ARBA" id="ARBA00009077"/>
    </source>
</evidence>
<dbReference type="Gene3D" id="3.40.640.10">
    <property type="entry name" value="Type I PLP-dependent aspartate aminotransferase-like (Major domain)"/>
    <property type="match status" value="1"/>
</dbReference>
<comment type="caution">
    <text evidence="7">The sequence shown here is derived from an EMBL/GenBank/DDBJ whole genome shotgun (WGS) entry which is preliminary data.</text>
</comment>
<dbReference type="InterPro" id="IPR000277">
    <property type="entry name" value="Cys/Met-Metab_PyrdxlP-dep_enz"/>
</dbReference>
<dbReference type="CDD" id="cd00614">
    <property type="entry name" value="CGS_like"/>
    <property type="match status" value="1"/>
</dbReference>
<dbReference type="GO" id="GO:0071269">
    <property type="term" value="P:L-homocysteine biosynthetic process"/>
    <property type="evidence" value="ECO:0007669"/>
    <property type="project" value="TreeGrafter"/>
</dbReference>
<dbReference type="EC" id="2.5.1.49" evidence="7"/>
<feature type="modified residue" description="N6-(pyridoxal phosphate)lysine" evidence="5">
    <location>
        <position position="212"/>
    </location>
</feature>
<comment type="similarity">
    <text evidence="2 6">Belongs to the trans-sulfuration enzymes family.</text>
</comment>
<dbReference type="FunFam" id="3.40.640.10:FF:000046">
    <property type="entry name" value="Cystathionine gamma-lyase"/>
    <property type="match status" value="1"/>
</dbReference>
<dbReference type="GeneID" id="82535238"/>
<keyword evidence="8" id="KW-1185">Reference proteome</keyword>
<protein>
    <submittedName>
        <fullName evidence="7">Bifunctional O-acetylhomoserine aminocarboxypropyltransferase/cysteine synthase</fullName>
        <ecNumber evidence="7">2.5.1.49</ecNumber>
    </submittedName>
</protein>
<gene>
    <name evidence="7" type="ORF">CQA43_02935</name>
</gene>
<dbReference type="PANTHER" id="PTHR43797:SF2">
    <property type="entry name" value="HOMOCYSTEINE_CYSTEINE SYNTHASE"/>
    <property type="match status" value="1"/>
</dbReference>
<dbReference type="RefSeq" id="WP_115551118.1">
    <property type="nucleotide sequence ID" value="NZ_CAONBV010000028.1"/>
</dbReference>
<proteinExistence type="inferred from homology"/>
<dbReference type="GO" id="GO:0003961">
    <property type="term" value="F:O-acetylhomoserine aminocarboxypropyltransferase activity"/>
    <property type="evidence" value="ECO:0007669"/>
    <property type="project" value="UniProtKB-EC"/>
</dbReference>
<evidence type="ECO:0000256" key="5">
    <source>
        <dbReference type="PIRSR" id="PIRSR001434-2"/>
    </source>
</evidence>
<evidence type="ECO:0000256" key="4">
    <source>
        <dbReference type="ARBA" id="ARBA00022898"/>
    </source>
</evidence>
<keyword evidence="3 7" id="KW-0808">Transferase</keyword>
<dbReference type="PIRSF" id="PIRSF001434">
    <property type="entry name" value="CGS"/>
    <property type="match status" value="1"/>
</dbReference>
<dbReference type="Proteomes" id="UP000256650">
    <property type="component" value="Unassembled WGS sequence"/>
</dbReference>
<dbReference type="GO" id="GO:0019346">
    <property type="term" value="P:transsulfuration"/>
    <property type="evidence" value="ECO:0007669"/>
    <property type="project" value="InterPro"/>
</dbReference>
<dbReference type="PANTHER" id="PTHR43797">
    <property type="entry name" value="HOMOCYSTEINE/CYSTEINE SYNTHASE"/>
    <property type="match status" value="1"/>
</dbReference>
<dbReference type="EMBL" id="NXLS01000002">
    <property type="protein sequence ID" value="RDU63793.1"/>
    <property type="molecule type" value="Genomic_DNA"/>
</dbReference>
<dbReference type="AlphaFoldDB" id="A0A3D8IEZ7"/>
<dbReference type="GO" id="GO:0006535">
    <property type="term" value="P:cysteine biosynthetic process from serine"/>
    <property type="evidence" value="ECO:0007669"/>
    <property type="project" value="TreeGrafter"/>
</dbReference>
<dbReference type="Pfam" id="PF01053">
    <property type="entry name" value="Cys_Met_Meta_PP"/>
    <property type="match status" value="1"/>
</dbReference>
<dbReference type="InterPro" id="IPR015424">
    <property type="entry name" value="PyrdxlP-dep_Trfase"/>
</dbReference>
<dbReference type="OrthoDB" id="9805807at2"/>
<evidence type="ECO:0000256" key="1">
    <source>
        <dbReference type="ARBA" id="ARBA00001933"/>
    </source>
</evidence>
<evidence type="ECO:0000256" key="3">
    <source>
        <dbReference type="ARBA" id="ARBA00022679"/>
    </source>
</evidence>
<dbReference type="NCBIfam" id="TIGR01326">
    <property type="entry name" value="OAH_OAS_sulfhy"/>
    <property type="match status" value="1"/>
</dbReference>
<evidence type="ECO:0000313" key="8">
    <source>
        <dbReference type="Proteomes" id="UP000256650"/>
    </source>
</evidence>
<dbReference type="InterPro" id="IPR006235">
    <property type="entry name" value="OAc-hSer/O-AcSer_sulfhydrylase"/>
</dbReference>
<dbReference type="InterPro" id="IPR015421">
    <property type="entry name" value="PyrdxlP-dep_Trfase_major"/>
</dbReference>
<organism evidence="7 8">
    <name type="scientific">Helicobacter ganmani</name>
    <dbReference type="NCBI Taxonomy" id="60246"/>
    <lineage>
        <taxon>Bacteria</taxon>
        <taxon>Pseudomonadati</taxon>
        <taxon>Campylobacterota</taxon>
        <taxon>Epsilonproteobacteria</taxon>
        <taxon>Campylobacterales</taxon>
        <taxon>Helicobacteraceae</taxon>
        <taxon>Helicobacter</taxon>
    </lineage>
</organism>
<dbReference type="GO" id="GO:0030170">
    <property type="term" value="F:pyridoxal phosphate binding"/>
    <property type="evidence" value="ECO:0007669"/>
    <property type="project" value="InterPro"/>
</dbReference>